<dbReference type="Pfam" id="PF03466">
    <property type="entry name" value="LysR_substrate"/>
    <property type="match status" value="1"/>
</dbReference>
<dbReference type="PANTHER" id="PTHR30537:SF66">
    <property type="entry name" value="IRON-REGULATED VIRULENCE REGULATORY PROTEIN IRGB"/>
    <property type="match status" value="1"/>
</dbReference>
<organism evidence="6 7">
    <name type="scientific">Xenorhabdus stockiae</name>
    <dbReference type="NCBI Taxonomy" id="351614"/>
    <lineage>
        <taxon>Bacteria</taxon>
        <taxon>Pseudomonadati</taxon>
        <taxon>Pseudomonadota</taxon>
        <taxon>Gammaproteobacteria</taxon>
        <taxon>Enterobacterales</taxon>
        <taxon>Morganellaceae</taxon>
        <taxon>Xenorhabdus</taxon>
    </lineage>
</organism>
<dbReference type="Gene3D" id="3.40.190.290">
    <property type="match status" value="1"/>
</dbReference>
<protein>
    <submittedName>
        <fullName evidence="6">Transcriptional regulator PtxR</fullName>
    </submittedName>
</protein>
<dbReference type="SUPFAM" id="SSF46785">
    <property type="entry name" value="Winged helix' DNA-binding domain"/>
    <property type="match status" value="1"/>
</dbReference>
<dbReference type="Pfam" id="PF00126">
    <property type="entry name" value="HTH_1"/>
    <property type="match status" value="1"/>
</dbReference>
<accession>A0A2D0KQH6</accession>
<dbReference type="PANTHER" id="PTHR30537">
    <property type="entry name" value="HTH-TYPE TRANSCRIPTIONAL REGULATOR"/>
    <property type="match status" value="1"/>
</dbReference>
<sequence length="297" mass="33704">MVFNHLNRIQTFLAVVDCGSFTLAAKRLFISKAMASIHVKSLEEVLNVPLLIRNTRGITLTEAGEVLYKDFREIFSNIQTSIENISDIHRSLSGTLSITSTAEFGAQFLLPLIGEFCKLHPNLGINYYADSSLNDLISERFDLAIRLGTLRDSTLRSRKLGNYAIVMVTSSEWLKNNPVKSLDDLNAVQWIANSNLQAPTQWTLRNDKKEEFEFRAMARFHSNSASAIKTMVYSGLGVAILPEWMVKEEIAKGELIQLFPDYTLPKQDITIVFAGDHRIRLKCRVFIDYLIQNLHFN</sequence>
<feature type="domain" description="HTH lysR-type" evidence="5">
    <location>
        <begin position="1"/>
        <end position="61"/>
    </location>
</feature>
<proteinExistence type="inferred from homology"/>
<dbReference type="GO" id="GO:0043565">
    <property type="term" value="F:sequence-specific DNA binding"/>
    <property type="evidence" value="ECO:0007669"/>
    <property type="project" value="TreeGrafter"/>
</dbReference>
<dbReference type="RefSeq" id="WP_099111021.1">
    <property type="nucleotide sequence ID" value="NZ_CAWNRH010000057.1"/>
</dbReference>
<dbReference type="Proteomes" id="UP000222366">
    <property type="component" value="Unassembled WGS sequence"/>
</dbReference>
<comment type="caution">
    <text evidence="6">The sequence shown here is derived from an EMBL/GenBank/DDBJ whole genome shotgun (WGS) entry which is preliminary data.</text>
</comment>
<dbReference type="GO" id="GO:0003700">
    <property type="term" value="F:DNA-binding transcription factor activity"/>
    <property type="evidence" value="ECO:0007669"/>
    <property type="project" value="InterPro"/>
</dbReference>
<dbReference type="Gene3D" id="1.10.10.10">
    <property type="entry name" value="Winged helix-like DNA-binding domain superfamily/Winged helix DNA-binding domain"/>
    <property type="match status" value="1"/>
</dbReference>
<keyword evidence="3" id="KW-0238">DNA-binding</keyword>
<dbReference type="SUPFAM" id="SSF53850">
    <property type="entry name" value="Periplasmic binding protein-like II"/>
    <property type="match status" value="1"/>
</dbReference>
<reference evidence="6 7" key="1">
    <citation type="journal article" date="2017" name="Nat. Microbiol.">
        <title>Natural product diversity associated with the nematode symbionts Photorhabdus and Xenorhabdus.</title>
        <authorList>
            <person name="Tobias N.J."/>
            <person name="Wolff H."/>
            <person name="Djahanschiri B."/>
            <person name="Grundmann F."/>
            <person name="Kronenwerth M."/>
            <person name="Shi Y.M."/>
            <person name="Simonyi S."/>
            <person name="Grun P."/>
            <person name="Shapiro-Ilan D."/>
            <person name="Pidot S.J."/>
            <person name="Stinear T.P."/>
            <person name="Ebersberger I."/>
            <person name="Bode H.B."/>
        </authorList>
    </citation>
    <scope>NUCLEOTIDE SEQUENCE [LARGE SCALE GENOMIC DNA]</scope>
    <source>
        <strain evidence="6 7">DSM 17904</strain>
    </source>
</reference>
<evidence type="ECO:0000259" key="5">
    <source>
        <dbReference type="PROSITE" id="PS50931"/>
    </source>
</evidence>
<evidence type="ECO:0000256" key="4">
    <source>
        <dbReference type="ARBA" id="ARBA00023163"/>
    </source>
</evidence>
<gene>
    <name evidence="6" type="ORF">Xsto_01913</name>
</gene>
<dbReference type="InterPro" id="IPR036390">
    <property type="entry name" value="WH_DNA-bd_sf"/>
</dbReference>
<dbReference type="PROSITE" id="PS50931">
    <property type="entry name" value="HTH_LYSR"/>
    <property type="match status" value="1"/>
</dbReference>
<evidence type="ECO:0000313" key="6">
    <source>
        <dbReference type="EMBL" id="PHM65555.1"/>
    </source>
</evidence>
<comment type="similarity">
    <text evidence="1">Belongs to the LysR transcriptional regulatory family.</text>
</comment>
<name>A0A2D0KQH6_9GAMM</name>
<dbReference type="EMBL" id="NJAJ01000015">
    <property type="protein sequence ID" value="PHM65555.1"/>
    <property type="molecule type" value="Genomic_DNA"/>
</dbReference>
<keyword evidence="2" id="KW-0805">Transcription regulation</keyword>
<evidence type="ECO:0000256" key="1">
    <source>
        <dbReference type="ARBA" id="ARBA00009437"/>
    </source>
</evidence>
<dbReference type="InterPro" id="IPR058163">
    <property type="entry name" value="LysR-type_TF_proteobact-type"/>
</dbReference>
<dbReference type="GO" id="GO:0006351">
    <property type="term" value="P:DNA-templated transcription"/>
    <property type="evidence" value="ECO:0007669"/>
    <property type="project" value="TreeGrafter"/>
</dbReference>
<dbReference type="InterPro" id="IPR036388">
    <property type="entry name" value="WH-like_DNA-bd_sf"/>
</dbReference>
<dbReference type="InterPro" id="IPR005119">
    <property type="entry name" value="LysR_subst-bd"/>
</dbReference>
<evidence type="ECO:0000313" key="7">
    <source>
        <dbReference type="Proteomes" id="UP000222366"/>
    </source>
</evidence>
<dbReference type="InterPro" id="IPR000847">
    <property type="entry name" value="LysR_HTH_N"/>
</dbReference>
<dbReference type="AlphaFoldDB" id="A0A2D0KQH6"/>
<evidence type="ECO:0000256" key="3">
    <source>
        <dbReference type="ARBA" id="ARBA00023125"/>
    </source>
</evidence>
<keyword evidence="4" id="KW-0804">Transcription</keyword>
<dbReference type="CDD" id="cd08422">
    <property type="entry name" value="PBP2_CrgA_like"/>
    <property type="match status" value="1"/>
</dbReference>
<dbReference type="FunFam" id="1.10.10.10:FF:000001">
    <property type="entry name" value="LysR family transcriptional regulator"/>
    <property type="match status" value="1"/>
</dbReference>
<keyword evidence="7" id="KW-1185">Reference proteome</keyword>
<evidence type="ECO:0000256" key="2">
    <source>
        <dbReference type="ARBA" id="ARBA00023015"/>
    </source>
</evidence>